<proteinExistence type="predicted"/>
<evidence type="ECO:0000256" key="1">
    <source>
        <dbReference type="SAM" id="MobiDB-lite"/>
    </source>
</evidence>
<feature type="compositionally biased region" description="Basic and acidic residues" evidence="1">
    <location>
        <begin position="12"/>
        <end position="63"/>
    </location>
</feature>
<feature type="compositionally biased region" description="Acidic residues" evidence="1">
    <location>
        <begin position="233"/>
        <end position="242"/>
    </location>
</feature>
<reference evidence="2 3" key="1">
    <citation type="journal article" date="2024" name="G3 (Bethesda)">
        <title>Genome assembly of Hibiscus sabdariffa L. provides insights into metabolisms of medicinal natural products.</title>
        <authorList>
            <person name="Kim T."/>
        </authorList>
    </citation>
    <scope>NUCLEOTIDE SEQUENCE [LARGE SCALE GENOMIC DNA]</scope>
    <source>
        <strain evidence="2">TK-2024</strain>
        <tissue evidence="2">Old leaves</tissue>
    </source>
</reference>
<name>A0ABR2ESZ2_9ROSI</name>
<organism evidence="2 3">
    <name type="scientific">Hibiscus sabdariffa</name>
    <name type="common">roselle</name>
    <dbReference type="NCBI Taxonomy" id="183260"/>
    <lineage>
        <taxon>Eukaryota</taxon>
        <taxon>Viridiplantae</taxon>
        <taxon>Streptophyta</taxon>
        <taxon>Embryophyta</taxon>
        <taxon>Tracheophyta</taxon>
        <taxon>Spermatophyta</taxon>
        <taxon>Magnoliopsida</taxon>
        <taxon>eudicotyledons</taxon>
        <taxon>Gunneridae</taxon>
        <taxon>Pentapetalae</taxon>
        <taxon>rosids</taxon>
        <taxon>malvids</taxon>
        <taxon>Malvales</taxon>
        <taxon>Malvaceae</taxon>
        <taxon>Malvoideae</taxon>
        <taxon>Hibiscus</taxon>
    </lineage>
</organism>
<evidence type="ECO:0000313" key="3">
    <source>
        <dbReference type="Proteomes" id="UP001472677"/>
    </source>
</evidence>
<feature type="compositionally biased region" description="Low complexity" evidence="1">
    <location>
        <begin position="221"/>
        <end position="232"/>
    </location>
</feature>
<protein>
    <submittedName>
        <fullName evidence="2">Uncharacterized protein</fullName>
    </submittedName>
</protein>
<comment type="caution">
    <text evidence="2">The sequence shown here is derived from an EMBL/GenBank/DDBJ whole genome shotgun (WGS) entry which is preliminary data.</text>
</comment>
<feature type="region of interest" description="Disordered" evidence="1">
    <location>
        <begin position="1"/>
        <end position="126"/>
    </location>
</feature>
<dbReference type="EMBL" id="JBBPBM010000011">
    <property type="protein sequence ID" value="KAK8564498.1"/>
    <property type="molecule type" value="Genomic_DNA"/>
</dbReference>
<evidence type="ECO:0000313" key="2">
    <source>
        <dbReference type="EMBL" id="KAK8564498.1"/>
    </source>
</evidence>
<sequence length="291" mass="32042">MAAGRNAGYHDNGYRKRDSEFETMKWDYESSRNDGRNDERVRVQEARDRIRVRQKDIKDREVVNGDNRFSLSRSDSGGRASGGSRGPRRCGFSLKVVDKEPGELSSESGSEDAMESESVVKNSEVAKAMDDGAQSLVGKKRKFSPIVRDIDDKELSSASEKSKNHKSQSPSPIAAAAEIVGYSALESPVDLDLSPPKEEVNNQDAGQLEDEDYVLTRHISSSRWASGGSSPGDEGEILEGEEMPQTWKKLPLSESAHKRSWNKSTTPELGELNREGSEGNRASARSSESDE</sequence>
<accession>A0ABR2ESZ2</accession>
<dbReference type="Proteomes" id="UP001472677">
    <property type="component" value="Unassembled WGS sequence"/>
</dbReference>
<feature type="region of interest" description="Disordered" evidence="1">
    <location>
        <begin position="188"/>
        <end position="291"/>
    </location>
</feature>
<keyword evidence="3" id="KW-1185">Reference proteome</keyword>
<feature type="region of interest" description="Disordered" evidence="1">
    <location>
        <begin position="140"/>
        <end position="175"/>
    </location>
</feature>
<gene>
    <name evidence="2" type="ORF">V6N12_036621</name>
</gene>